<dbReference type="GO" id="GO:0022857">
    <property type="term" value="F:transmembrane transporter activity"/>
    <property type="evidence" value="ECO:0007669"/>
    <property type="project" value="InterPro"/>
</dbReference>
<accession>A0A511W0Z7</accession>
<dbReference type="Pfam" id="PF00893">
    <property type="entry name" value="Multi_Drug_Res"/>
    <property type="match status" value="1"/>
</dbReference>
<comment type="similarity">
    <text evidence="6">Belongs to the drug/metabolite transporter (DMT) superfamily. Small multidrug resistance (SMR) (TC 2.A.7.1) family.</text>
</comment>
<dbReference type="SUPFAM" id="SSF103481">
    <property type="entry name" value="Multidrug resistance efflux transporter EmrE"/>
    <property type="match status" value="1"/>
</dbReference>
<keyword evidence="2" id="KW-1003">Cell membrane</keyword>
<evidence type="ECO:0000256" key="3">
    <source>
        <dbReference type="ARBA" id="ARBA00022692"/>
    </source>
</evidence>
<proteinExistence type="inferred from homology"/>
<evidence type="ECO:0000256" key="4">
    <source>
        <dbReference type="ARBA" id="ARBA00022989"/>
    </source>
</evidence>
<feature type="transmembrane region" description="Helical" evidence="7">
    <location>
        <begin position="28"/>
        <end position="49"/>
    </location>
</feature>
<dbReference type="PANTHER" id="PTHR30561">
    <property type="entry name" value="SMR FAMILY PROTON-DEPENDENT DRUG EFFLUX TRANSPORTER SUGE"/>
    <property type="match status" value="1"/>
</dbReference>
<dbReference type="OrthoDB" id="2168659at2"/>
<keyword evidence="3 6" id="KW-0812">Transmembrane</keyword>
<dbReference type="AlphaFoldDB" id="A0A511W0Z7"/>
<evidence type="ECO:0000313" key="9">
    <source>
        <dbReference type="Proteomes" id="UP000321440"/>
    </source>
</evidence>
<protein>
    <submittedName>
        <fullName evidence="8">Multidrug resistance protein SMR</fullName>
    </submittedName>
</protein>
<dbReference type="EMBL" id="BJYA01000001">
    <property type="protein sequence ID" value="GEN44391.1"/>
    <property type="molecule type" value="Genomic_DNA"/>
</dbReference>
<feature type="transmembrane region" description="Helical" evidence="7">
    <location>
        <begin position="56"/>
        <end position="77"/>
    </location>
</feature>
<dbReference type="Proteomes" id="UP000321440">
    <property type="component" value="Unassembled WGS sequence"/>
</dbReference>
<dbReference type="GO" id="GO:0005886">
    <property type="term" value="C:plasma membrane"/>
    <property type="evidence" value="ECO:0007669"/>
    <property type="project" value="UniProtKB-SubCell"/>
</dbReference>
<evidence type="ECO:0000256" key="2">
    <source>
        <dbReference type="ARBA" id="ARBA00022475"/>
    </source>
</evidence>
<evidence type="ECO:0000256" key="7">
    <source>
        <dbReference type="SAM" id="Phobius"/>
    </source>
</evidence>
<dbReference type="InterPro" id="IPR037185">
    <property type="entry name" value="EmrE-like"/>
</dbReference>
<dbReference type="Gene3D" id="1.10.3730.20">
    <property type="match status" value="1"/>
</dbReference>
<reference evidence="8 9" key="1">
    <citation type="submission" date="2019-07" db="EMBL/GenBank/DDBJ databases">
        <title>Whole genome shotgun sequence of Alkalibacillus haloalkaliphilus NBRC 103110.</title>
        <authorList>
            <person name="Hosoyama A."/>
            <person name="Uohara A."/>
            <person name="Ohji S."/>
            <person name="Ichikawa N."/>
        </authorList>
    </citation>
    <scope>NUCLEOTIDE SEQUENCE [LARGE SCALE GENOMIC DNA]</scope>
    <source>
        <strain evidence="8 9">NBRC 103110</strain>
    </source>
</reference>
<dbReference type="RefSeq" id="WP_146813435.1">
    <property type="nucleotide sequence ID" value="NZ_BJYA01000001.1"/>
</dbReference>
<keyword evidence="9" id="KW-1185">Reference proteome</keyword>
<feature type="transmembrane region" description="Helical" evidence="7">
    <location>
        <begin position="5"/>
        <end position="22"/>
    </location>
</feature>
<gene>
    <name evidence="8" type="ORF">AHA02nite_01670</name>
</gene>
<comment type="subcellular location">
    <subcellularLocation>
        <location evidence="1 6">Cell membrane</location>
        <topology evidence="1 6">Multi-pass membrane protein</topology>
    </subcellularLocation>
</comment>
<sequence>MNSHWYKVFLGAFFEVFWVVGLSHAYNWITWTGTVVAIFLSFFFLVLAAQKLPVGTVYAVFAGLGTSGTVVVDIVFFNEPFMILKVVLISLLLLGIIGLKYVTEEGSDA</sequence>
<evidence type="ECO:0000256" key="5">
    <source>
        <dbReference type="ARBA" id="ARBA00023136"/>
    </source>
</evidence>
<organism evidence="8 9">
    <name type="scientific">Alkalibacillus haloalkaliphilus</name>
    <dbReference type="NCBI Taxonomy" id="94136"/>
    <lineage>
        <taxon>Bacteria</taxon>
        <taxon>Bacillati</taxon>
        <taxon>Bacillota</taxon>
        <taxon>Bacilli</taxon>
        <taxon>Bacillales</taxon>
        <taxon>Bacillaceae</taxon>
        <taxon>Alkalibacillus</taxon>
    </lineage>
</organism>
<feature type="transmembrane region" description="Helical" evidence="7">
    <location>
        <begin position="83"/>
        <end position="102"/>
    </location>
</feature>
<name>A0A511W0Z7_9BACI</name>
<dbReference type="PANTHER" id="PTHR30561:SF7">
    <property type="entry name" value="GUANIDINIUM EFFLUX SYSTEM SUBUNIT GDNC-RELATED"/>
    <property type="match status" value="1"/>
</dbReference>
<keyword evidence="4 7" id="KW-1133">Transmembrane helix</keyword>
<keyword evidence="5 7" id="KW-0472">Membrane</keyword>
<evidence type="ECO:0000256" key="1">
    <source>
        <dbReference type="ARBA" id="ARBA00004651"/>
    </source>
</evidence>
<dbReference type="InterPro" id="IPR000390">
    <property type="entry name" value="Small_drug/metabolite_transptr"/>
</dbReference>
<evidence type="ECO:0000256" key="6">
    <source>
        <dbReference type="RuleBase" id="RU003942"/>
    </source>
</evidence>
<comment type="caution">
    <text evidence="8">The sequence shown here is derived from an EMBL/GenBank/DDBJ whole genome shotgun (WGS) entry which is preliminary data.</text>
</comment>
<evidence type="ECO:0000313" key="8">
    <source>
        <dbReference type="EMBL" id="GEN44391.1"/>
    </source>
</evidence>
<dbReference type="InterPro" id="IPR045324">
    <property type="entry name" value="Small_multidrug_res"/>
</dbReference>